<keyword evidence="3" id="KW-1185">Reference proteome</keyword>
<gene>
    <name evidence="2" type="ORF">DILT_LOCUS16748</name>
</gene>
<dbReference type="GO" id="GO:0016082">
    <property type="term" value="P:synaptic vesicle priming"/>
    <property type="evidence" value="ECO:0007669"/>
    <property type="project" value="TreeGrafter"/>
</dbReference>
<protein>
    <recommendedName>
        <fullName evidence="4">t-SNARE coiled-coil homology domain-containing protein</fullName>
    </recommendedName>
</protein>
<dbReference type="PANTHER" id="PTHR19305:SF9">
    <property type="entry name" value="SYNAPTOSOMAL-ASSOCIATED PROTEIN 29"/>
    <property type="match status" value="1"/>
</dbReference>
<dbReference type="Gene3D" id="1.20.5.110">
    <property type="match status" value="1"/>
</dbReference>
<dbReference type="GO" id="GO:0031629">
    <property type="term" value="P:synaptic vesicle fusion to presynaptic active zone membrane"/>
    <property type="evidence" value="ECO:0007669"/>
    <property type="project" value="TreeGrafter"/>
</dbReference>
<dbReference type="SUPFAM" id="SSF58038">
    <property type="entry name" value="SNARE fusion complex"/>
    <property type="match status" value="1"/>
</dbReference>
<reference evidence="2 3" key="1">
    <citation type="submission" date="2018-11" db="EMBL/GenBank/DDBJ databases">
        <authorList>
            <consortium name="Pathogen Informatics"/>
        </authorList>
    </citation>
    <scope>NUCLEOTIDE SEQUENCE [LARGE SCALE GENOMIC DNA]</scope>
</reference>
<dbReference type="GO" id="GO:0031201">
    <property type="term" value="C:SNARE complex"/>
    <property type="evidence" value="ECO:0007669"/>
    <property type="project" value="TreeGrafter"/>
</dbReference>
<dbReference type="GO" id="GO:0019905">
    <property type="term" value="F:syntaxin binding"/>
    <property type="evidence" value="ECO:0007669"/>
    <property type="project" value="TreeGrafter"/>
</dbReference>
<dbReference type="GO" id="GO:0098793">
    <property type="term" value="C:presynapse"/>
    <property type="evidence" value="ECO:0007669"/>
    <property type="project" value="GOC"/>
</dbReference>
<evidence type="ECO:0000256" key="1">
    <source>
        <dbReference type="ARBA" id="ARBA00009480"/>
    </source>
</evidence>
<dbReference type="PANTHER" id="PTHR19305">
    <property type="entry name" value="SYNAPTOSOMAL ASSOCIATED PROTEIN"/>
    <property type="match status" value="1"/>
</dbReference>
<dbReference type="Proteomes" id="UP000281553">
    <property type="component" value="Unassembled WGS sequence"/>
</dbReference>
<accession>A0A3P7QX02</accession>
<sequence>MSTSSQQARALASQQRALMSISNSERVGLGTLEELNEQGEKLSRTEARLKEISELQKQGQQNINSLSSFWGGFKNLFSRK</sequence>
<name>A0A3P7QX02_DIBLA</name>
<organism evidence="2 3">
    <name type="scientific">Dibothriocephalus latus</name>
    <name type="common">Fish tapeworm</name>
    <name type="synonym">Diphyllobothrium latum</name>
    <dbReference type="NCBI Taxonomy" id="60516"/>
    <lineage>
        <taxon>Eukaryota</taxon>
        <taxon>Metazoa</taxon>
        <taxon>Spiralia</taxon>
        <taxon>Lophotrochozoa</taxon>
        <taxon>Platyhelminthes</taxon>
        <taxon>Cestoda</taxon>
        <taxon>Eucestoda</taxon>
        <taxon>Diphyllobothriidea</taxon>
        <taxon>Diphyllobothriidae</taxon>
        <taxon>Dibothriocephalus</taxon>
    </lineage>
</organism>
<evidence type="ECO:0008006" key="4">
    <source>
        <dbReference type="Google" id="ProtNLM"/>
    </source>
</evidence>
<dbReference type="EMBL" id="UYRU01086873">
    <property type="protein sequence ID" value="VDN35336.1"/>
    <property type="molecule type" value="Genomic_DNA"/>
</dbReference>
<dbReference type="GO" id="GO:0005886">
    <property type="term" value="C:plasma membrane"/>
    <property type="evidence" value="ECO:0007669"/>
    <property type="project" value="TreeGrafter"/>
</dbReference>
<dbReference type="OrthoDB" id="18679at2759"/>
<proteinExistence type="inferred from homology"/>
<dbReference type="GO" id="GO:0005484">
    <property type="term" value="F:SNAP receptor activity"/>
    <property type="evidence" value="ECO:0007669"/>
    <property type="project" value="TreeGrafter"/>
</dbReference>
<evidence type="ECO:0000313" key="2">
    <source>
        <dbReference type="EMBL" id="VDN35336.1"/>
    </source>
</evidence>
<comment type="similarity">
    <text evidence="1">Belongs to the SNAP-25 family.</text>
</comment>
<dbReference type="AlphaFoldDB" id="A0A3P7QX02"/>
<evidence type="ECO:0000313" key="3">
    <source>
        <dbReference type="Proteomes" id="UP000281553"/>
    </source>
</evidence>